<evidence type="ECO:0000313" key="1">
    <source>
        <dbReference type="EMBL" id="MEN5377787.1"/>
    </source>
</evidence>
<gene>
    <name evidence="1" type="ORF">ABE541_10975</name>
</gene>
<protein>
    <submittedName>
        <fullName evidence="1">DUF6686 family protein</fullName>
    </submittedName>
</protein>
<dbReference type="RefSeq" id="WP_021190396.1">
    <property type="nucleotide sequence ID" value="NZ_JAOQNK010000001.1"/>
</dbReference>
<dbReference type="InterPro" id="IPR046508">
    <property type="entry name" value="DUF6686"/>
</dbReference>
<keyword evidence="2" id="KW-1185">Reference proteome</keyword>
<name>A0ABV0BTD6_9SPHI</name>
<sequence>MSNKICPLTNVEEVFKTETGAIYQCSRKNCYWMEFAGSTTSFSVSDFFKFKKSIDNIDVEKMLTDTARSADFTLVMPFRTERCFLLAVQDVLNLRDLLDGAKFMIELNSIVKACLRSSQITVLA</sequence>
<reference evidence="1 2" key="1">
    <citation type="submission" date="2024-04" db="EMBL/GenBank/DDBJ databases">
        <title>WGS of bacteria from Torrens River.</title>
        <authorList>
            <person name="Wyrsch E.R."/>
            <person name="Drigo B."/>
        </authorList>
    </citation>
    <scope>NUCLEOTIDE SEQUENCE [LARGE SCALE GENOMIC DNA]</scope>
    <source>
        <strain evidence="1 2">TWI391</strain>
    </source>
</reference>
<dbReference type="Proteomes" id="UP001409291">
    <property type="component" value="Unassembled WGS sequence"/>
</dbReference>
<organism evidence="1 2">
    <name type="scientific">Sphingobacterium kitahiroshimense</name>
    <dbReference type="NCBI Taxonomy" id="470446"/>
    <lineage>
        <taxon>Bacteria</taxon>
        <taxon>Pseudomonadati</taxon>
        <taxon>Bacteroidota</taxon>
        <taxon>Sphingobacteriia</taxon>
        <taxon>Sphingobacteriales</taxon>
        <taxon>Sphingobacteriaceae</taxon>
        <taxon>Sphingobacterium</taxon>
    </lineage>
</organism>
<evidence type="ECO:0000313" key="2">
    <source>
        <dbReference type="Proteomes" id="UP001409291"/>
    </source>
</evidence>
<proteinExistence type="predicted"/>
<dbReference type="EMBL" id="JBDJNQ010000004">
    <property type="protein sequence ID" value="MEN5377787.1"/>
    <property type="molecule type" value="Genomic_DNA"/>
</dbReference>
<accession>A0ABV0BTD6</accession>
<dbReference type="Pfam" id="PF20391">
    <property type="entry name" value="DUF6686"/>
    <property type="match status" value="1"/>
</dbReference>
<comment type="caution">
    <text evidence="1">The sequence shown here is derived from an EMBL/GenBank/DDBJ whole genome shotgun (WGS) entry which is preliminary data.</text>
</comment>